<keyword evidence="2" id="KW-1185">Reference proteome</keyword>
<dbReference type="Proteomes" id="UP000298327">
    <property type="component" value="Unassembled WGS sequence"/>
</dbReference>
<proteinExistence type="predicted"/>
<protein>
    <submittedName>
        <fullName evidence="1">Uncharacterized protein</fullName>
    </submittedName>
</protein>
<dbReference type="OrthoDB" id="2745718at2759"/>
<name>A0A4Y9ZCF6_9AGAM</name>
<evidence type="ECO:0000313" key="1">
    <source>
        <dbReference type="EMBL" id="TFY71667.1"/>
    </source>
</evidence>
<comment type="caution">
    <text evidence="1">The sequence shown here is derived from an EMBL/GenBank/DDBJ whole genome shotgun (WGS) entry which is preliminary data.</text>
</comment>
<dbReference type="AlphaFoldDB" id="A0A4Y9ZCF6"/>
<dbReference type="EMBL" id="SEOQ01000042">
    <property type="protein sequence ID" value="TFY71667.1"/>
    <property type="molecule type" value="Genomic_DNA"/>
</dbReference>
<accession>A0A4Y9ZCF6</accession>
<reference evidence="1 2" key="1">
    <citation type="submission" date="2019-02" db="EMBL/GenBank/DDBJ databases">
        <title>Genome sequencing of the rare red list fungi Dentipellis fragilis.</title>
        <authorList>
            <person name="Buettner E."/>
            <person name="Kellner H."/>
        </authorList>
    </citation>
    <scope>NUCLEOTIDE SEQUENCE [LARGE SCALE GENOMIC DNA]</scope>
    <source>
        <strain evidence="1 2">DSM 105465</strain>
    </source>
</reference>
<evidence type="ECO:0000313" key="2">
    <source>
        <dbReference type="Proteomes" id="UP000298327"/>
    </source>
</evidence>
<gene>
    <name evidence="1" type="ORF">EVG20_g1352</name>
</gene>
<organism evidence="1 2">
    <name type="scientific">Dentipellis fragilis</name>
    <dbReference type="NCBI Taxonomy" id="205917"/>
    <lineage>
        <taxon>Eukaryota</taxon>
        <taxon>Fungi</taxon>
        <taxon>Dikarya</taxon>
        <taxon>Basidiomycota</taxon>
        <taxon>Agaricomycotina</taxon>
        <taxon>Agaricomycetes</taxon>
        <taxon>Russulales</taxon>
        <taxon>Hericiaceae</taxon>
        <taxon>Dentipellis</taxon>
    </lineage>
</organism>
<sequence length="557" mass="60028">MLISQIPAIQYHLQLDLNGLCDGPPGPTPLTTRISLLSEYTARWRTLTPSSHAPLLFPRMGPTGEDRFDLLQYMLFQRKSEGGAWALVPFAREIARILVMYKGPQHMALDGAPVHISHAAFDPAADLLVLIEERLLPPYVGATSNEPVAGLRLYLRTLSSRGTLAHPDCTKPVLDFGFVNPRTIFVVSAQVVDKKLLVSVGHFPEGFNRDPGCAGMWDWRSGTALLNIDASHVPFQGSQFHFLTQDLLLVASCASRASDAPASDSEVIHILDLTTPGASDWEIQTGTQHVLTLSLPPLAPNTPLRTRIASGPIIPHARSDTPFAPDPCERIIMFGIGIVPSDVTEDGKNIALAIKQRTLEAILLKYTGVGATDPGTCGIRPLAPAVTVPWDEWGPAHTRAILIHPLDTVMGELFDEGVYGSRAVLTMGGGLLSIPAPFTGTLPAHTEVVDFNAPNGRPKIIPESAGELAADKGVAITESTTLEFPGLLEGPLTTSMPYWTVRVKAEHGHAAYGDKDMWLLGADGLLEVRNGAVGSVSMADTQAENYNPPPFFFTFGF</sequence>